<dbReference type="Pfam" id="PF01284">
    <property type="entry name" value="MARVEL"/>
    <property type="match status" value="1"/>
</dbReference>
<keyword evidence="3 6" id="KW-1133">Transmembrane helix</keyword>
<feature type="transmembrane region" description="Helical" evidence="6">
    <location>
        <begin position="85"/>
        <end position="109"/>
    </location>
</feature>
<dbReference type="GO" id="GO:0016020">
    <property type="term" value="C:membrane"/>
    <property type="evidence" value="ECO:0007669"/>
    <property type="project" value="UniProtKB-SubCell"/>
</dbReference>
<dbReference type="InterPro" id="IPR008253">
    <property type="entry name" value="Marvel"/>
</dbReference>
<feature type="domain" description="MARVEL" evidence="7">
    <location>
        <begin position="48"/>
        <end position="191"/>
    </location>
</feature>
<feature type="transmembrane region" description="Helical" evidence="6">
    <location>
        <begin position="58"/>
        <end position="79"/>
    </location>
</feature>
<dbReference type="EMBL" id="JACEEZ010006149">
    <property type="protein sequence ID" value="KAG0724986.1"/>
    <property type="molecule type" value="Genomic_DNA"/>
</dbReference>
<name>A0A8J4YJD4_CHIOP</name>
<sequence length="196" mass="21002">MRQGPSVGYSAGAGRPHVIQPTAYRSAAGGPGVKCCCCTCCTCVNLNFLRTKPGMIKAAELILSSICLTLVLDFGLPYSSTMGEAFTVFLVTTCACLLVVCLLLFCYIISANSFNLIRSSVLETVFNSLACALYLTSSSYLSFAVFTWLKPGYLILPQYAVYPAMSAAYILGLVLGIVHGADAWISYKHLTGRPSM</sequence>
<comment type="subcellular location">
    <subcellularLocation>
        <location evidence="1">Membrane</location>
        <topology evidence="1">Multi-pass membrane protein</topology>
    </subcellularLocation>
</comment>
<evidence type="ECO:0000313" key="9">
    <source>
        <dbReference type="Proteomes" id="UP000770661"/>
    </source>
</evidence>
<keyword evidence="9" id="KW-1185">Reference proteome</keyword>
<evidence type="ECO:0000256" key="6">
    <source>
        <dbReference type="SAM" id="Phobius"/>
    </source>
</evidence>
<dbReference type="Proteomes" id="UP000770661">
    <property type="component" value="Unassembled WGS sequence"/>
</dbReference>
<evidence type="ECO:0000256" key="2">
    <source>
        <dbReference type="ARBA" id="ARBA00022692"/>
    </source>
</evidence>
<evidence type="ECO:0000259" key="7">
    <source>
        <dbReference type="PROSITE" id="PS51225"/>
    </source>
</evidence>
<evidence type="ECO:0000256" key="4">
    <source>
        <dbReference type="ARBA" id="ARBA00023136"/>
    </source>
</evidence>
<accession>A0A8J4YJD4</accession>
<keyword evidence="2 5" id="KW-0812">Transmembrane</keyword>
<dbReference type="OrthoDB" id="10044855at2759"/>
<dbReference type="AlphaFoldDB" id="A0A8J4YJD4"/>
<gene>
    <name evidence="8" type="primary">sing</name>
    <name evidence="8" type="ORF">GWK47_039461</name>
</gene>
<proteinExistence type="predicted"/>
<protein>
    <submittedName>
        <fullName evidence="8">Protein singles bar</fullName>
    </submittedName>
</protein>
<feature type="transmembrane region" description="Helical" evidence="6">
    <location>
        <begin position="166"/>
        <end position="187"/>
    </location>
</feature>
<dbReference type="PROSITE" id="PS51225">
    <property type="entry name" value="MARVEL"/>
    <property type="match status" value="1"/>
</dbReference>
<reference evidence="8" key="1">
    <citation type="submission" date="2020-07" db="EMBL/GenBank/DDBJ databases">
        <title>The High-quality genome of the commercially important snow crab, Chionoecetes opilio.</title>
        <authorList>
            <person name="Jeong J.-H."/>
            <person name="Ryu S."/>
        </authorList>
    </citation>
    <scope>NUCLEOTIDE SEQUENCE</scope>
    <source>
        <strain evidence="8">MADBK_172401_WGS</strain>
        <tissue evidence="8">Digestive gland</tissue>
    </source>
</reference>
<keyword evidence="4 5" id="KW-0472">Membrane</keyword>
<feature type="transmembrane region" description="Helical" evidence="6">
    <location>
        <begin position="121"/>
        <end position="146"/>
    </location>
</feature>
<evidence type="ECO:0000313" key="8">
    <source>
        <dbReference type="EMBL" id="KAG0724986.1"/>
    </source>
</evidence>
<evidence type="ECO:0000256" key="3">
    <source>
        <dbReference type="ARBA" id="ARBA00022989"/>
    </source>
</evidence>
<comment type="caution">
    <text evidence="8">The sequence shown here is derived from an EMBL/GenBank/DDBJ whole genome shotgun (WGS) entry which is preliminary data.</text>
</comment>
<evidence type="ECO:0000256" key="5">
    <source>
        <dbReference type="PROSITE-ProRule" id="PRU00581"/>
    </source>
</evidence>
<evidence type="ECO:0000256" key="1">
    <source>
        <dbReference type="ARBA" id="ARBA00004141"/>
    </source>
</evidence>
<organism evidence="8 9">
    <name type="scientific">Chionoecetes opilio</name>
    <name type="common">Atlantic snow crab</name>
    <name type="synonym">Cancer opilio</name>
    <dbReference type="NCBI Taxonomy" id="41210"/>
    <lineage>
        <taxon>Eukaryota</taxon>
        <taxon>Metazoa</taxon>
        <taxon>Ecdysozoa</taxon>
        <taxon>Arthropoda</taxon>
        <taxon>Crustacea</taxon>
        <taxon>Multicrustacea</taxon>
        <taxon>Malacostraca</taxon>
        <taxon>Eumalacostraca</taxon>
        <taxon>Eucarida</taxon>
        <taxon>Decapoda</taxon>
        <taxon>Pleocyemata</taxon>
        <taxon>Brachyura</taxon>
        <taxon>Eubrachyura</taxon>
        <taxon>Majoidea</taxon>
        <taxon>Majidae</taxon>
        <taxon>Chionoecetes</taxon>
    </lineage>
</organism>